<evidence type="ECO:0000313" key="4">
    <source>
        <dbReference type="Proteomes" id="UP001391051"/>
    </source>
</evidence>
<keyword evidence="1" id="KW-0175">Coiled coil</keyword>
<dbReference type="GeneID" id="92074124"/>
<protein>
    <submittedName>
        <fullName evidence="3">Snf7 family protein</fullName>
    </submittedName>
</protein>
<feature type="region of interest" description="Disordered" evidence="2">
    <location>
        <begin position="395"/>
        <end position="473"/>
    </location>
</feature>
<organism evidence="3 4">
    <name type="scientific">Apiospora aurea</name>
    <dbReference type="NCBI Taxonomy" id="335848"/>
    <lineage>
        <taxon>Eukaryota</taxon>
        <taxon>Fungi</taxon>
        <taxon>Dikarya</taxon>
        <taxon>Ascomycota</taxon>
        <taxon>Pezizomycotina</taxon>
        <taxon>Sordariomycetes</taxon>
        <taxon>Xylariomycetidae</taxon>
        <taxon>Amphisphaeriales</taxon>
        <taxon>Apiosporaceae</taxon>
        <taxon>Apiospora</taxon>
    </lineage>
</organism>
<evidence type="ECO:0000256" key="2">
    <source>
        <dbReference type="SAM" id="MobiDB-lite"/>
    </source>
</evidence>
<dbReference type="Gene3D" id="6.10.140.1230">
    <property type="match status" value="1"/>
</dbReference>
<evidence type="ECO:0000256" key="1">
    <source>
        <dbReference type="SAM" id="Coils"/>
    </source>
</evidence>
<evidence type="ECO:0000313" key="3">
    <source>
        <dbReference type="EMBL" id="KAK7955618.1"/>
    </source>
</evidence>
<reference evidence="3 4" key="1">
    <citation type="submission" date="2023-01" db="EMBL/GenBank/DDBJ databases">
        <title>Analysis of 21 Apiospora genomes using comparative genomics revels a genus with tremendous synthesis potential of carbohydrate active enzymes and secondary metabolites.</title>
        <authorList>
            <person name="Sorensen T."/>
        </authorList>
    </citation>
    <scope>NUCLEOTIDE SEQUENCE [LARGE SCALE GENOMIC DNA]</scope>
    <source>
        <strain evidence="3 4">CBS 24483</strain>
    </source>
</reference>
<dbReference type="RefSeq" id="XP_066700924.1">
    <property type="nucleotide sequence ID" value="XM_066841062.1"/>
</dbReference>
<feature type="coiled-coil region" evidence="1">
    <location>
        <begin position="240"/>
        <end position="274"/>
    </location>
</feature>
<dbReference type="EMBL" id="JAQQWE010000004">
    <property type="protein sequence ID" value="KAK7955618.1"/>
    <property type="molecule type" value="Genomic_DNA"/>
</dbReference>
<accession>A0ABR1QG61</accession>
<proteinExistence type="predicted"/>
<keyword evidence="4" id="KW-1185">Reference proteome</keyword>
<dbReference type="PANTHER" id="PTHR22761">
    <property type="entry name" value="CHARGED MULTIVESICULAR BODY PROTEIN"/>
    <property type="match status" value="1"/>
</dbReference>
<dbReference type="Pfam" id="PF03357">
    <property type="entry name" value="Snf7"/>
    <property type="match status" value="1"/>
</dbReference>
<comment type="caution">
    <text evidence="3">The sequence shown here is derived from an EMBL/GenBank/DDBJ whole genome shotgun (WGS) entry which is preliminary data.</text>
</comment>
<gene>
    <name evidence="3" type="ORF">PG986_004840</name>
</gene>
<name>A0ABR1QG61_9PEZI</name>
<feature type="compositionally biased region" description="Basic and acidic residues" evidence="2">
    <location>
        <begin position="395"/>
        <end position="427"/>
    </location>
</feature>
<dbReference type="InterPro" id="IPR005024">
    <property type="entry name" value="Snf7_fam"/>
</dbReference>
<sequence length="473" mass="52046">MSELLDYLVQNEQDFRKARLPALYSDFTPLRTINPDGFTANLSAWKRGLASALLAGHAPSRSPQRSHFILEIDDNLLRSLETKQYGQPLSLGTVLAEAVATNDMMPLPNFTKSRDSVYYKSWTSLGWGAVTWGLRTAGVIGQPGASGKMPKGKFVVLANLETGAKLFDAEARSRTTRFERTFSKPHFRREFEDLLGEGKVMSEADFDVLVTFLSRDKAMLATDGSIVKIRSADSADDAVITDEDTAIARLKELIEDLNKQTEVLNRRIDKLSLNAQAAVVKKNRVAALAALKSKKMAESNLATRYATLNQLEEVAAKVEQAADNVQLVKVMQTSTTALKSLNSQVGGADHVDAVFDRLREQMGEVDEVGNIISEAGPAIDEAEVDDEFEAMLAEEREKEEEAERAKKEAQQEEEAEATRRRLAELEKLGPVPSEQPEEARTTAEKNPSTPVTATTNNLEGMSLEEPVKLAAES</sequence>
<feature type="compositionally biased region" description="Polar residues" evidence="2">
    <location>
        <begin position="444"/>
        <end position="459"/>
    </location>
</feature>
<dbReference type="PANTHER" id="PTHR22761:SF18">
    <property type="entry name" value="SORTING PROTEIN SNF7 FAMILY PROTEIN, PUTATIVE (AFU_ORTHOLOGUE AFUA_2G16692)-RELATED"/>
    <property type="match status" value="1"/>
</dbReference>
<dbReference type="Proteomes" id="UP001391051">
    <property type="component" value="Unassembled WGS sequence"/>
</dbReference>